<dbReference type="PANTHER" id="PTHR35496">
    <property type="entry name" value="2S SEED STORAGE PROTEIN 1-RELATED"/>
    <property type="match status" value="1"/>
</dbReference>
<dbReference type="InterPro" id="IPR016140">
    <property type="entry name" value="Bifunc_inhib/LTP/seed_store"/>
</dbReference>
<accession>A0AAD8LMC5</accession>
<sequence>MAKLIALALAFTALVAFATAHTTIVTTTIEDENPISSQRQCSQHLQGKRFNQCRMFLQQTDNRQSGQQQIMQQCCQELQNVDEQCQCEAVKQVFRDVQRQHQIGPFGSQQTQQLKQKAQMLPNQCNLQTRQCHIGSIMTTTTTITDDSNIDLPFWRPSKGSKQCSQSEMQRPVNQCQKYVQEQIWSPRAIEMTTSRQGEHQQELRQCCNELQNLEMECQCEAVKELAREMMKQPMQRQQGRQQSGEMEIMRSVIQNIPNQCDLEVQQCNIGSIMTKSNPSWRPSKGSQQCSQSEMQRPVNQCQNYVQQQIWSPGAIEMTTSRRGEHQQELRQCCNELQNLEMECQCEAIKELAREMMKQPMQKQHQSAGEMEIMRSVIQNIPNQCNLEMQQCSIPY</sequence>
<dbReference type="GO" id="GO:0045735">
    <property type="term" value="F:nutrient reservoir activity"/>
    <property type="evidence" value="ECO:0007669"/>
    <property type="project" value="UniProtKB-KW"/>
</dbReference>
<keyword evidence="3" id="KW-0708">Seed storage protein</keyword>
<feature type="region of interest" description="Disordered" evidence="4">
    <location>
        <begin position="274"/>
        <end position="293"/>
    </location>
</feature>
<dbReference type="Proteomes" id="UP001229421">
    <property type="component" value="Unassembled WGS sequence"/>
</dbReference>
<comment type="caution">
    <text evidence="7">The sequence shown here is derived from an EMBL/GenBank/DDBJ whole genome shotgun (WGS) entry which is preliminary data.</text>
</comment>
<evidence type="ECO:0000313" key="8">
    <source>
        <dbReference type="Proteomes" id="UP001229421"/>
    </source>
</evidence>
<feature type="signal peptide" evidence="5">
    <location>
        <begin position="1"/>
        <end position="20"/>
    </location>
</feature>
<dbReference type="Gene3D" id="1.10.110.10">
    <property type="entry name" value="Plant lipid-transfer and hydrophobic proteins"/>
    <property type="match status" value="3"/>
</dbReference>
<name>A0AAD8LMC5_TARER</name>
<dbReference type="SUPFAM" id="SSF47699">
    <property type="entry name" value="Bifunctional inhibitor/lipid-transfer protein/seed storage 2S albumin"/>
    <property type="match status" value="3"/>
</dbReference>
<proteinExistence type="inferred from homology"/>
<dbReference type="CDD" id="cd00261">
    <property type="entry name" value="AAI_SS"/>
    <property type="match status" value="1"/>
</dbReference>
<evidence type="ECO:0000256" key="1">
    <source>
        <dbReference type="ARBA" id="ARBA00008262"/>
    </source>
</evidence>
<dbReference type="EMBL" id="JAUHHV010000001">
    <property type="protein sequence ID" value="KAK1440020.1"/>
    <property type="molecule type" value="Genomic_DNA"/>
</dbReference>
<keyword evidence="8" id="KW-1185">Reference proteome</keyword>
<comment type="similarity">
    <text evidence="1">Belongs to the 2S seed storage albumins family.</text>
</comment>
<feature type="domain" description="Bifunctional inhibitor/plant lipid transfer protein/seed storage helical" evidence="6">
    <location>
        <begin position="302"/>
        <end position="392"/>
    </location>
</feature>
<evidence type="ECO:0000313" key="7">
    <source>
        <dbReference type="EMBL" id="KAK1440020.1"/>
    </source>
</evidence>
<feature type="chain" id="PRO_5042146284" description="Bifunctional inhibitor/plant lipid transfer protein/seed storage helical domain-containing protein" evidence="5">
    <location>
        <begin position="21"/>
        <end position="396"/>
    </location>
</feature>
<keyword evidence="2" id="KW-0758">Storage protein</keyword>
<gene>
    <name evidence="7" type="ORF">QVD17_05845</name>
</gene>
<evidence type="ECO:0000256" key="5">
    <source>
        <dbReference type="SAM" id="SignalP"/>
    </source>
</evidence>
<dbReference type="Pfam" id="PF00234">
    <property type="entry name" value="Tryp_alpha_amyl"/>
    <property type="match status" value="3"/>
</dbReference>
<protein>
    <recommendedName>
        <fullName evidence="6">Bifunctional inhibitor/plant lipid transfer protein/seed storage helical domain-containing protein</fullName>
    </recommendedName>
</protein>
<dbReference type="InterPro" id="IPR000617">
    <property type="entry name" value="Napin/2SS/CON"/>
</dbReference>
<evidence type="ECO:0000256" key="3">
    <source>
        <dbReference type="ARBA" id="ARBA00023129"/>
    </source>
</evidence>
<dbReference type="SMART" id="SM00499">
    <property type="entry name" value="AAI"/>
    <property type="match status" value="3"/>
</dbReference>
<keyword evidence="5" id="KW-0732">Signal</keyword>
<reference evidence="7" key="1">
    <citation type="journal article" date="2023" name="bioRxiv">
        <title>Improved chromosome-level genome assembly for marigold (Tagetes erecta).</title>
        <authorList>
            <person name="Jiang F."/>
            <person name="Yuan L."/>
            <person name="Wang S."/>
            <person name="Wang H."/>
            <person name="Xu D."/>
            <person name="Wang A."/>
            <person name="Fan W."/>
        </authorList>
    </citation>
    <scope>NUCLEOTIDE SEQUENCE</scope>
    <source>
        <strain evidence="7">WSJ</strain>
        <tissue evidence="7">Leaf</tissue>
    </source>
</reference>
<evidence type="ECO:0000259" key="6">
    <source>
        <dbReference type="SMART" id="SM00499"/>
    </source>
</evidence>
<dbReference type="PANTHER" id="PTHR35496:SF4">
    <property type="entry name" value="2S SULFUR-RICH SEED STORAGE PROTEIN 2-LIKE"/>
    <property type="match status" value="1"/>
</dbReference>
<feature type="domain" description="Bifunctional inhibitor/plant lipid transfer protein/seed storage helical" evidence="6">
    <location>
        <begin position="53"/>
        <end position="132"/>
    </location>
</feature>
<evidence type="ECO:0000256" key="4">
    <source>
        <dbReference type="SAM" id="MobiDB-lite"/>
    </source>
</evidence>
<feature type="domain" description="Bifunctional inhibitor/plant lipid transfer protein/seed storage helical" evidence="6">
    <location>
        <begin position="176"/>
        <end position="268"/>
    </location>
</feature>
<evidence type="ECO:0000256" key="2">
    <source>
        <dbReference type="ARBA" id="ARBA00022761"/>
    </source>
</evidence>
<dbReference type="AlphaFoldDB" id="A0AAD8LMC5"/>
<dbReference type="InterPro" id="IPR036312">
    <property type="entry name" value="Bifun_inhib/LTP/seed_sf"/>
</dbReference>
<organism evidence="7 8">
    <name type="scientific">Tagetes erecta</name>
    <name type="common">African marigold</name>
    <dbReference type="NCBI Taxonomy" id="13708"/>
    <lineage>
        <taxon>Eukaryota</taxon>
        <taxon>Viridiplantae</taxon>
        <taxon>Streptophyta</taxon>
        <taxon>Embryophyta</taxon>
        <taxon>Tracheophyta</taxon>
        <taxon>Spermatophyta</taxon>
        <taxon>Magnoliopsida</taxon>
        <taxon>eudicotyledons</taxon>
        <taxon>Gunneridae</taxon>
        <taxon>Pentapetalae</taxon>
        <taxon>asterids</taxon>
        <taxon>campanulids</taxon>
        <taxon>Asterales</taxon>
        <taxon>Asteraceae</taxon>
        <taxon>Asteroideae</taxon>
        <taxon>Heliantheae alliance</taxon>
        <taxon>Tageteae</taxon>
        <taxon>Tagetes</taxon>
    </lineage>
</organism>